<dbReference type="PROSITE" id="PS00356">
    <property type="entry name" value="HTH_LACI_1"/>
    <property type="match status" value="1"/>
</dbReference>
<organism evidence="5 6">
    <name type="scientific">Terribacillus saccharophilus</name>
    <dbReference type="NCBI Taxonomy" id="361277"/>
    <lineage>
        <taxon>Bacteria</taxon>
        <taxon>Bacillati</taxon>
        <taxon>Bacillota</taxon>
        <taxon>Bacilli</taxon>
        <taxon>Bacillales</taxon>
        <taxon>Bacillaceae</taxon>
        <taxon>Terribacillus</taxon>
    </lineage>
</organism>
<dbReference type="GO" id="GO:0000976">
    <property type="term" value="F:transcription cis-regulatory region binding"/>
    <property type="evidence" value="ECO:0007669"/>
    <property type="project" value="TreeGrafter"/>
</dbReference>
<dbReference type="InterPro" id="IPR046335">
    <property type="entry name" value="LacI/GalR-like_sensor"/>
</dbReference>
<accession>A0A268A994</accession>
<dbReference type="Pfam" id="PF13377">
    <property type="entry name" value="Peripla_BP_3"/>
    <property type="match status" value="1"/>
</dbReference>
<evidence type="ECO:0000256" key="3">
    <source>
        <dbReference type="ARBA" id="ARBA00023163"/>
    </source>
</evidence>
<comment type="caution">
    <text evidence="5">The sequence shown here is derived from an EMBL/GenBank/DDBJ whole genome shotgun (WGS) entry which is preliminary data.</text>
</comment>
<keyword evidence="1" id="KW-0805">Transcription regulation</keyword>
<dbReference type="RefSeq" id="WP_095231094.1">
    <property type="nucleotide sequence ID" value="NZ_NPBM01000059.1"/>
</dbReference>
<evidence type="ECO:0000313" key="6">
    <source>
        <dbReference type="Proteomes" id="UP000216013"/>
    </source>
</evidence>
<protein>
    <submittedName>
        <fullName evidence="5">LacI family transcriptional regulator</fullName>
    </submittedName>
</protein>
<dbReference type="PROSITE" id="PS50932">
    <property type="entry name" value="HTH_LACI_2"/>
    <property type="match status" value="1"/>
</dbReference>
<dbReference type="CDD" id="cd19977">
    <property type="entry name" value="PBP1_EndR-like"/>
    <property type="match status" value="1"/>
</dbReference>
<evidence type="ECO:0000313" key="5">
    <source>
        <dbReference type="EMBL" id="PAD20696.1"/>
    </source>
</evidence>
<dbReference type="GO" id="GO:0003700">
    <property type="term" value="F:DNA-binding transcription factor activity"/>
    <property type="evidence" value="ECO:0007669"/>
    <property type="project" value="TreeGrafter"/>
</dbReference>
<keyword evidence="3" id="KW-0804">Transcription</keyword>
<gene>
    <name evidence="5" type="ORF">CHH64_12375</name>
</gene>
<dbReference type="PANTHER" id="PTHR30146">
    <property type="entry name" value="LACI-RELATED TRANSCRIPTIONAL REPRESSOR"/>
    <property type="match status" value="1"/>
</dbReference>
<feature type="domain" description="HTH lacI-type" evidence="4">
    <location>
        <begin position="4"/>
        <end position="59"/>
    </location>
</feature>
<name>A0A268A994_9BACI</name>
<dbReference type="SMART" id="SM00354">
    <property type="entry name" value="HTH_LACI"/>
    <property type="match status" value="1"/>
</dbReference>
<dbReference type="Gene3D" id="3.40.50.2300">
    <property type="match status" value="2"/>
</dbReference>
<sequence length="339" mass="38418">MRPITITDVAKQANVSKSTVSQYLNKRYEYMSEKTRKKIESAIEELNYQPNIVARSLKQKSTFTVGVIVANILHTFSTHVIRAVENFFQEKGFQIIVCNADDEPEKEKKYIEMLRAKQVDGIIIFPTGGNLDLYDRMLNDNFPIVFMDRTIKDMNIATVMLDNHLASKLAVDHFVDKGYEQIAILTTSVIRNISPRVERIEGYRNAILARGLQVKSEYIKTADVDQIVLALKELFQLETPPQALLAGNDIVLIEILKYIKEQGLRIPEDVAVIGIDEVPFANFFTPPITTVSQPAIEMAGKAVDLLLQQMNKDLEVKDKSVCRLKPSLLERNSCLSLKK</sequence>
<dbReference type="EMBL" id="NPBV01000021">
    <property type="protein sequence ID" value="PAD20696.1"/>
    <property type="molecule type" value="Genomic_DNA"/>
</dbReference>
<dbReference type="InterPro" id="IPR028082">
    <property type="entry name" value="Peripla_BP_I"/>
</dbReference>
<evidence type="ECO:0000256" key="1">
    <source>
        <dbReference type="ARBA" id="ARBA00023015"/>
    </source>
</evidence>
<dbReference type="Gene3D" id="1.10.260.40">
    <property type="entry name" value="lambda repressor-like DNA-binding domains"/>
    <property type="match status" value="1"/>
</dbReference>
<keyword evidence="2" id="KW-0238">DNA-binding</keyword>
<evidence type="ECO:0000256" key="2">
    <source>
        <dbReference type="ARBA" id="ARBA00023125"/>
    </source>
</evidence>
<proteinExistence type="predicted"/>
<reference evidence="5 6" key="1">
    <citation type="submission" date="2017-07" db="EMBL/GenBank/DDBJ databases">
        <title>Isolation and whole genome analysis of endospore-forming bacteria from heroin.</title>
        <authorList>
            <person name="Kalinowski J."/>
            <person name="Ahrens B."/>
            <person name="Al-Dilaimi A."/>
            <person name="Winkler A."/>
            <person name="Wibberg D."/>
            <person name="Schleenbecker U."/>
            <person name="Ruckert C."/>
            <person name="Wolfel R."/>
            <person name="Grass G."/>
        </authorList>
    </citation>
    <scope>NUCLEOTIDE SEQUENCE [LARGE SCALE GENOMIC DNA]</scope>
    <source>
        <strain evidence="5 6">7528</strain>
    </source>
</reference>
<dbReference type="CDD" id="cd01392">
    <property type="entry name" value="HTH_LacI"/>
    <property type="match status" value="1"/>
</dbReference>
<dbReference type="PANTHER" id="PTHR30146:SF109">
    <property type="entry name" value="HTH-TYPE TRANSCRIPTIONAL REGULATOR GALS"/>
    <property type="match status" value="1"/>
</dbReference>
<dbReference type="Pfam" id="PF00356">
    <property type="entry name" value="LacI"/>
    <property type="match status" value="1"/>
</dbReference>
<dbReference type="SUPFAM" id="SSF47413">
    <property type="entry name" value="lambda repressor-like DNA-binding domains"/>
    <property type="match status" value="1"/>
</dbReference>
<dbReference type="AlphaFoldDB" id="A0A268A994"/>
<evidence type="ECO:0000259" key="4">
    <source>
        <dbReference type="PROSITE" id="PS50932"/>
    </source>
</evidence>
<dbReference type="SUPFAM" id="SSF53822">
    <property type="entry name" value="Periplasmic binding protein-like I"/>
    <property type="match status" value="1"/>
</dbReference>
<dbReference type="InterPro" id="IPR000843">
    <property type="entry name" value="HTH_LacI"/>
</dbReference>
<dbReference type="InterPro" id="IPR010982">
    <property type="entry name" value="Lambda_DNA-bd_dom_sf"/>
</dbReference>
<dbReference type="Proteomes" id="UP000216013">
    <property type="component" value="Unassembled WGS sequence"/>
</dbReference>